<organism evidence="1 2">
    <name type="scientific">Eretmocerus hayati</name>
    <dbReference type="NCBI Taxonomy" id="131215"/>
    <lineage>
        <taxon>Eukaryota</taxon>
        <taxon>Metazoa</taxon>
        <taxon>Ecdysozoa</taxon>
        <taxon>Arthropoda</taxon>
        <taxon>Hexapoda</taxon>
        <taxon>Insecta</taxon>
        <taxon>Pterygota</taxon>
        <taxon>Neoptera</taxon>
        <taxon>Endopterygota</taxon>
        <taxon>Hymenoptera</taxon>
        <taxon>Apocrita</taxon>
        <taxon>Proctotrupomorpha</taxon>
        <taxon>Chalcidoidea</taxon>
        <taxon>Aphelinidae</taxon>
        <taxon>Aphelininae</taxon>
        <taxon>Eretmocerus</taxon>
    </lineage>
</organism>
<protein>
    <submittedName>
        <fullName evidence="1">Uncharacterized protein</fullName>
    </submittedName>
</protein>
<gene>
    <name evidence="1" type="ORF">QAD02_020476</name>
</gene>
<dbReference type="Proteomes" id="UP001239111">
    <property type="component" value="Chromosome 1"/>
</dbReference>
<proteinExistence type="predicted"/>
<sequence length="169" mass="19175">MKLFKISAGKVWIKGRSKKSLPSYWLCEKHFDCNDLIQNAAGRTRSRAGANPKYGESEDQQQMIRDAQKNRGDRSMGNGTGIQRQGLLQTILEQPDGEVSSLDPQLPVSGNKDSSETEEATDVPGRQEQITDEQEYQIHLRNLRLIIKKSKSHGALHRLNWKFVGRKSR</sequence>
<comment type="caution">
    <text evidence="1">The sequence shown here is derived from an EMBL/GenBank/DDBJ whole genome shotgun (WGS) entry which is preliminary data.</text>
</comment>
<evidence type="ECO:0000313" key="2">
    <source>
        <dbReference type="Proteomes" id="UP001239111"/>
    </source>
</evidence>
<dbReference type="EMBL" id="CM056741">
    <property type="protein sequence ID" value="KAJ8684683.1"/>
    <property type="molecule type" value="Genomic_DNA"/>
</dbReference>
<accession>A0ACC2PML5</accession>
<name>A0ACC2PML5_9HYME</name>
<evidence type="ECO:0000313" key="1">
    <source>
        <dbReference type="EMBL" id="KAJ8684683.1"/>
    </source>
</evidence>
<reference evidence="1" key="1">
    <citation type="submission" date="2023-04" db="EMBL/GenBank/DDBJ databases">
        <title>A chromosome-level genome assembly of the parasitoid wasp Eretmocerus hayati.</title>
        <authorList>
            <person name="Zhong Y."/>
            <person name="Liu S."/>
            <person name="Liu Y."/>
        </authorList>
    </citation>
    <scope>NUCLEOTIDE SEQUENCE</scope>
    <source>
        <strain evidence="1">ZJU_SS_LIU_2023</strain>
    </source>
</reference>
<keyword evidence="2" id="KW-1185">Reference proteome</keyword>